<protein>
    <recommendedName>
        <fullName evidence="2">CUB domain-containing protein</fullName>
    </recommendedName>
</protein>
<dbReference type="EnsemblMetazoa" id="AFAF007829-RA">
    <property type="protein sequence ID" value="AFAF007829-PA"/>
    <property type="gene ID" value="AFAF007829"/>
</dbReference>
<dbReference type="PANTHER" id="PTHR33236:SF12">
    <property type="entry name" value="CUB DOMAIN-CONTAINING PROTEIN-RELATED"/>
    <property type="match status" value="1"/>
</dbReference>
<evidence type="ECO:0000313" key="3">
    <source>
        <dbReference type="EnsemblMetazoa" id="AFAF007829-PA"/>
    </source>
</evidence>
<reference evidence="4" key="1">
    <citation type="submission" date="2014-01" db="EMBL/GenBank/DDBJ databases">
        <title>The Genome Sequence of Anopheles farauti FAR1 (V2).</title>
        <authorList>
            <consortium name="The Broad Institute Genomics Platform"/>
            <person name="Neafsey D.E."/>
            <person name="Besansky N."/>
            <person name="Howell P."/>
            <person name="Walton C."/>
            <person name="Young S.K."/>
            <person name="Zeng Q."/>
            <person name="Gargeya S."/>
            <person name="Fitzgerald M."/>
            <person name="Haas B."/>
            <person name="Abouelleil A."/>
            <person name="Allen A.W."/>
            <person name="Alvarado L."/>
            <person name="Arachchi H.M."/>
            <person name="Berlin A.M."/>
            <person name="Chapman S.B."/>
            <person name="Gainer-Dewar J."/>
            <person name="Goldberg J."/>
            <person name="Griggs A."/>
            <person name="Gujja S."/>
            <person name="Hansen M."/>
            <person name="Howarth C."/>
            <person name="Imamovic A."/>
            <person name="Ireland A."/>
            <person name="Larimer J."/>
            <person name="McCowan C."/>
            <person name="Murphy C."/>
            <person name="Pearson M."/>
            <person name="Poon T.W."/>
            <person name="Priest M."/>
            <person name="Roberts A."/>
            <person name="Saif S."/>
            <person name="Shea T."/>
            <person name="Sisk P."/>
            <person name="Sykes S."/>
            <person name="Wortman J."/>
            <person name="Nusbaum C."/>
            <person name="Birren B."/>
        </authorList>
    </citation>
    <scope>NUCLEOTIDE SEQUENCE [LARGE SCALE GENOMIC DNA]</scope>
    <source>
        <strain evidence="4">FAR1</strain>
    </source>
</reference>
<evidence type="ECO:0000259" key="2">
    <source>
        <dbReference type="Pfam" id="PF26080"/>
    </source>
</evidence>
<feature type="domain" description="CUB" evidence="2">
    <location>
        <begin position="197"/>
        <end position="345"/>
    </location>
</feature>
<evidence type="ECO:0000256" key="1">
    <source>
        <dbReference type="SAM" id="SignalP"/>
    </source>
</evidence>
<dbReference type="InterPro" id="IPR035914">
    <property type="entry name" value="Sperma_CUB_dom_sf"/>
</dbReference>
<keyword evidence="4" id="KW-1185">Reference proteome</keyword>
<dbReference type="PANTHER" id="PTHR33236">
    <property type="entry name" value="INTRAFLAGELLAR TRANSPORT PROTEIN 122 FAMILY PROTEIN-RELATED"/>
    <property type="match status" value="1"/>
</dbReference>
<feature type="chain" id="PRO_5008132718" description="CUB domain-containing protein" evidence="1">
    <location>
        <begin position="25"/>
        <end position="346"/>
    </location>
</feature>
<reference evidence="3" key="2">
    <citation type="submission" date="2020-05" db="UniProtKB">
        <authorList>
            <consortium name="EnsemblMetazoa"/>
        </authorList>
    </citation>
    <scope>IDENTIFICATION</scope>
    <source>
        <strain evidence="3">FAR1</strain>
    </source>
</reference>
<dbReference type="InterPro" id="IPR058698">
    <property type="entry name" value="CUB_metazoa"/>
</dbReference>
<dbReference type="AlphaFoldDB" id="A0A182QD87"/>
<sequence length="346" mass="37983">MNFPMTFVLIVLVIGLVQLLPADAQYSGPTLACGGTSLVKSTTLIAPNNIASTGLTCVYTIRALNLRVCQLRLDFNSFSLAQPTLDPYPRCINDVFSVQNLNFDLCGENTGQHVYVPFNPTSTDRTITITFNIASRSRIPTIGVPYWNIRVQQLECPTVAAPVADVVARQAVREFPDELDALAQFGRTLHDVGLLAPNGCLQYFSGSSGTVESFNFGTGVGPYLGGMNYAICFRRRRTNHLLRLKPSTFEIASSANPTVENPGLDELCYSNIASEVRSEDNLHIPNAVAHLPAFPTLRASRFCSRSLVNGEVDVTAPGPFIMYFNSDQLFDPFHLETGFSMHYEVL</sequence>
<proteinExistence type="predicted"/>
<dbReference type="EMBL" id="AXCN02000686">
    <property type="status" value="NOT_ANNOTATED_CDS"/>
    <property type="molecule type" value="Genomic_DNA"/>
</dbReference>
<feature type="signal peptide" evidence="1">
    <location>
        <begin position="1"/>
        <end position="24"/>
    </location>
</feature>
<evidence type="ECO:0000313" key="4">
    <source>
        <dbReference type="Proteomes" id="UP000075886"/>
    </source>
</evidence>
<accession>A0A182QD87</accession>
<dbReference type="Pfam" id="PF26080">
    <property type="entry name" value="CUB_animal"/>
    <property type="match status" value="1"/>
</dbReference>
<dbReference type="STRING" id="69004.A0A182QD87"/>
<dbReference type="Proteomes" id="UP000075886">
    <property type="component" value="Unassembled WGS sequence"/>
</dbReference>
<name>A0A182QD87_9DIPT</name>
<dbReference type="VEuPathDB" id="VectorBase:AFAF007829"/>
<dbReference type="SUPFAM" id="SSF49854">
    <property type="entry name" value="Spermadhesin, CUB domain"/>
    <property type="match status" value="1"/>
</dbReference>
<organism evidence="3 4">
    <name type="scientific">Anopheles farauti</name>
    <dbReference type="NCBI Taxonomy" id="69004"/>
    <lineage>
        <taxon>Eukaryota</taxon>
        <taxon>Metazoa</taxon>
        <taxon>Ecdysozoa</taxon>
        <taxon>Arthropoda</taxon>
        <taxon>Hexapoda</taxon>
        <taxon>Insecta</taxon>
        <taxon>Pterygota</taxon>
        <taxon>Neoptera</taxon>
        <taxon>Endopterygota</taxon>
        <taxon>Diptera</taxon>
        <taxon>Nematocera</taxon>
        <taxon>Culicoidea</taxon>
        <taxon>Culicidae</taxon>
        <taxon>Anophelinae</taxon>
        <taxon>Anopheles</taxon>
    </lineage>
</organism>
<keyword evidence="1" id="KW-0732">Signal</keyword>